<evidence type="ECO:0000313" key="2">
    <source>
        <dbReference type="Proteomes" id="UP000535020"/>
    </source>
</evidence>
<dbReference type="RefSeq" id="WP_176005350.1">
    <property type="nucleotide sequence ID" value="NZ_JABWMI010000006.1"/>
</dbReference>
<dbReference type="InterPro" id="IPR021445">
    <property type="entry name" value="DUF3095"/>
</dbReference>
<reference evidence="1 2" key="1">
    <citation type="submission" date="2020-07" db="EMBL/GenBank/DDBJ databases">
        <authorList>
            <person name="Sun Q."/>
        </authorList>
    </citation>
    <scope>NUCLEOTIDE SEQUENCE [LARGE SCALE GENOMIC DNA]</scope>
    <source>
        <strain evidence="1 2">MAH-1</strain>
    </source>
</reference>
<name>A0A7Y8Y135_9FLAO</name>
<proteinExistence type="predicted"/>
<dbReference type="AlphaFoldDB" id="A0A7Y8Y135"/>
<gene>
    <name evidence="1" type="ORF">HZF10_06390</name>
</gene>
<protein>
    <submittedName>
        <fullName evidence="1">DUF3095 domain-containing protein</fullName>
    </submittedName>
</protein>
<evidence type="ECO:0000313" key="1">
    <source>
        <dbReference type="EMBL" id="NYA70542.1"/>
    </source>
</evidence>
<keyword evidence="2" id="KW-1185">Reference proteome</keyword>
<dbReference type="Pfam" id="PF11294">
    <property type="entry name" value="DUF3095"/>
    <property type="match status" value="1"/>
</dbReference>
<accession>A0A7Y8Y135</accession>
<organism evidence="1 2">
    <name type="scientific">Flavobacterium agri</name>
    <dbReference type="NCBI Taxonomy" id="2743471"/>
    <lineage>
        <taxon>Bacteria</taxon>
        <taxon>Pseudomonadati</taxon>
        <taxon>Bacteroidota</taxon>
        <taxon>Flavobacteriia</taxon>
        <taxon>Flavobacteriales</taxon>
        <taxon>Flavobacteriaceae</taxon>
        <taxon>Flavobacterium</taxon>
    </lineage>
</organism>
<dbReference type="EMBL" id="JACBJI010000002">
    <property type="protein sequence ID" value="NYA70542.1"/>
    <property type="molecule type" value="Genomic_DNA"/>
</dbReference>
<dbReference type="Proteomes" id="UP000535020">
    <property type="component" value="Unassembled WGS sequence"/>
</dbReference>
<comment type="caution">
    <text evidence="1">The sequence shown here is derived from an EMBL/GenBank/DDBJ whole genome shotgun (WGS) entry which is preliminary data.</text>
</comment>
<sequence>MQTTSDFFYSGLTAHKIPLPELLGDDRLFSDVPADWTVIITDIRNSTEAVFGGRHQTVNLLATGSIVTVLNIAFKLKLSVPFFFGGDGATFIVPPALCEQALGALQLFKQNTMENFGLDIRVGKVAVADIFASGHKLRISKYYNSSIFSIPIVLGDGLIHAEKIIKGNDFPIEDFSPSEHALDLSGMQCRWDRIAPPKDKEEIVTLLVMVTENGDQSQVFKSILSKIDELYGAPRKRQPISVGKLRQKTTFGRLGTEMRARIGKIKVIELLREKLISLYAYIYLRTVKGRRYLEKLVDMSDTLVLDGKINTVISGNRNQREALQSFLDVLEIDSQIVYGIHISTASIMSCYVRDFEDGHIHFVDGSDGGYTQAARMLKAKLAK</sequence>